<keyword evidence="1" id="KW-1133">Transmembrane helix</keyword>
<sequence>MVTAVRRRIRPRALIPTIIVARQIFSIPKLYRETPVRYVTSDGAGAHPYPGFDESAYSRIYFMQLLIHSTVTLLLVATVIGIWLY</sequence>
<keyword evidence="1" id="KW-0812">Transmembrane</keyword>
<name>A0ABN9N3V9_9MYCO</name>
<evidence type="ECO:0000313" key="2">
    <source>
        <dbReference type="EMBL" id="CAJ1498245.1"/>
    </source>
</evidence>
<accession>A0ABN9N3V9</accession>
<proteinExistence type="predicted"/>
<evidence type="ECO:0000313" key="3">
    <source>
        <dbReference type="Proteomes" id="UP001190336"/>
    </source>
</evidence>
<organism evidence="2 3">
    <name type="scientific">[Mycobacterium] kokjensenii</name>
    <dbReference type="NCBI Taxonomy" id="3064287"/>
    <lineage>
        <taxon>Bacteria</taxon>
        <taxon>Bacillati</taxon>
        <taxon>Actinomycetota</taxon>
        <taxon>Actinomycetes</taxon>
        <taxon>Mycobacteriales</taxon>
        <taxon>Mycobacteriaceae</taxon>
        <taxon>Mycolicibacter</taxon>
    </lineage>
</organism>
<evidence type="ECO:0000256" key="1">
    <source>
        <dbReference type="SAM" id="Phobius"/>
    </source>
</evidence>
<feature type="transmembrane region" description="Helical" evidence="1">
    <location>
        <begin position="65"/>
        <end position="84"/>
    </location>
</feature>
<reference evidence="2 3" key="1">
    <citation type="submission" date="2023-08" db="EMBL/GenBank/DDBJ databases">
        <authorList>
            <person name="Folkvardsen B D."/>
            <person name="Norman A."/>
        </authorList>
    </citation>
    <scope>NUCLEOTIDE SEQUENCE [LARGE SCALE GENOMIC DNA]</scope>
    <source>
        <strain evidence="2 3">Mu0083</strain>
    </source>
</reference>
<dbReference type="Proteomes" id="UP001190336">
    <property type="component" value="Chromosome"/>
</dbReference>
<protein>
    <submittedName>
        <fullName evidence="2">Uncharacterized protein</fullName>
    </submittedName>
</protein>
<dbReference type="EMBL" id="OY726394">
    <property type="protein sequence ID" value="CAJ1498245.1"/>
    <property type="molecule type" value="Genomic_DNA"/>
</dbReference>
<dbReference type="RefSeq" id="WP_308476890.1">
    <property type="nucleotide sequence ID" value="NZ_OY726394.1"/>
</dbReference>
<keyword evidence="1" id="KW-0472">Membrane</keyword>
<gene>
    <name evidence="2" type="ORF">MU0083_001879</name>
</gene>
<keyword evidence="3" id="KW-1185">Reference proteome</keyword>